<keyword evidence="3" id="KW-1185">Reference proteome</keyword>
<sequence length="206" mass="23336">MNVTRVVKDWLKIIFPWFVIWDTATPINLFGYGITFLGMTYYNHVKLEVKRKSSHNARLLLLFVVACPDDSKLYPFLQNVPGPDGLTPLHLATSIEDAKDFVDALTDDPQQVVLFISRCEELQVNDLDIWSLLQNVCLVPGDAGADGRKELNLKAFAWWWCLLPDQLIEVGSRNDRPSGLGRLGGVSVLLLRARQEVRSRPEVRGF</sequence>
<evidence type="ECO:0000313" key="3">
    <source>
        <dbReference type="Proteomes" id="UP000729402"/>
    </source>
</evidence>
<keyword evidence="1" id="KW-1133">Transmembrane helix</keyword>
<keyword evidence="1" id="KW-0472">Membrane</keyword>
<dbReference type="Proteomes" id="UP000729402">
    <property type="component" value="Unassembled WGS sequence"/>
</dbReference>
<dbReference type="OrthoDB" id="6418713at2759"/>
<reference evidence="2" key="1">
    <citation type="journal article" date="2021" name="bioRxiv">
        <title>Whole Genome Assembly and Annotation of Northern Wild Rice, Zizania palustris L., Supports a Whole Genome Duplication in the Zizania Genus.</title>
        <authorList>
            <person name="Haas M."/>
            <person name="Kono T."/>
            <person name="Macchietto M."/>
            <person name="Millas R."/>
            <person name="McGilp L."/>
            <person name="Shao M."/>
            <person name="Duquette J."/>
            <person name="Hirsch C.N."/>
            <person name="Kimball J."/>
        </authorList>
    </citation>
    <scope>NUCLEOTIDE SEQUENCE</scope>
    <source>
        <tissue evidence="2">Fresh leaf tissue</tissue>
    </source>
</reference>
<proteinExistence type="predicted"/>
<gene>
    <name evidence="2" type="ORF">GUJ93_ZPchr0009g1856</name>
</gene>
<organism evidence="2 3">
    <name type="scientific">Zizania palustris</name>
    <name type="common">Northern wild rice</name>
    <dbReference type="NCBI Taxonomy" id="103762"/>
    <lineage>
        <taxon>Eukaryota</taxon>
        <taxon>Viridiplantae</taxon>
        <taxon>Streptophyta</taxon>
        <taxon>Embryophyta</taxon>
        <taxon>Tracheophyta</taxon>
        <taxon>Spermatophyta</taxon>
        <taxon>Magnoliopsida</taxon>
        <taxon>Liliopsida</taxon>
        <taxon>Poales</taxon>
        <taxon>Poaceae</taxon>
        <taxon>BOP clade</taxon>
        <taxon>Oryzoideae</taxon>
        <taxon>Oryzeae</taxon>
        <taxon>Zizaniinae</taxon>
        <taxon>Zizania</taxon>
    </lineage>
</organism>
<comment type="caution">
    <text evidence="2">The sequence shown here is derived from an EMBL/GenBank/DDBJ whole genome shotgun (WGS) entry which is preliminary data.</text>
</comment>
<reference evidence="2" key="2">
    <citation type="submission" date="2021-02" db="EMBL/GenBank/DDBJ databases">
        <authorList>
            <person name="Kimball J.A."/>
            <person name="Haas M.W."/>
            <person name="Macchietto M."/>
            <person name="Kono T."/>
            <person name="Duquette J."/>
            <person name="Shao M."/>
        </authorList>
    </citation>
    <scope>NUCLEOTIDE SEQUENCE</scope>
    <source>
        <tissue evidence="2">Fresh leaf tissue</tissue>
    </source>
</reference>
<accession>A0A8J5UY19</accession>
<dbReference type="EMBL" id="JAAALK010000289">
    <property type="protein sequence ID" value="KAG8049457.1"/>
    <property type="molecule type" value="Genomic_DNA"/>
</dbReference>
<dbReference type="AlphaFoldDB" id="A0A8J5UY19"/>
<evidence type="ECO:0000256" key="1">
    <source>
        <dbReference type="SAM" id="Phobius"/>
    </source>
</evidence>
<evidence type="ECO:0000313" key="2">
    <source>
        <dbReference type="EMBL" id="KAG8049457.1"/>
    </source>
</evidence>
<keyword evidence="1" id="KW-0812">Transmembrane</keyword>
<name>A0A8J5UY19_ZIZPA</name>
<feature type="transmembrane region" description="Helical" evidence="1">
    <location>
        <begin position="20"/>
        <end position="42"/>
    </location>
</feature>
<protein>
    <submittedName>
        <fullName evidence="2">Uncharacterized protein</fullName>
    </submittedName>
</protein>